<geneLocation type="plasmid" evidence="4">
    <name>pgw6_2</name>
</geneLocation>
<dbReference type="EMBL" id="CP034088">
    <property type="protein sequence ID" value="AZG79019.1"/>
    <property type="molecule type" value="Genomic_DNA"/>
</dbReference>
<dbReference type="InterPro" id="IPR050345">
    <property type="entry name" value="Aliph_Amidase/BUP"/>
</dbReference>
<dbReference type="PANTHER" id="PTHR43674">
    <property type="entry name" value="NITRILASE C965.09-RELATED"/>
    <property type="match status" value="1"/>
</dbReference>
<dbReference type="SUPFAM" id="SSF56317">
    <property type="entry name" value="Carbon-nitrogen hydrolase"/>
    <property type="match status" value="1"/>
</dbReference>
<dbReference type="InterPro" id="IPR036526">
    <property type="entry name" value="C-N_Hydrolase_sf"/>
</dbReference>
<dbReference type="PANTHER" id="PTHR43674:SF16">
    <property type="entry name" value="CARBON-NITROGEN FAMILY, PUTATIVE (AFU_ORTHOLOGUE AFUA_5G02350)-RELATED"/>
    <property type="match status" value="1"/>
</dbReference>
<name>A0A3G8MAJ5_9HYPH</name>
<dbReference type="KEGG" id="mros:EHO51_19600"/>
<dbReference type="Gene3D" id="3.60.110.10">
    <property type="entry name" value="Carbon-nitrogen hydrolase"/>
    <property type="match status" value="1"/>
</dbReference>
<keyword evidence="3" id="KW-0614">Plasmid</keyword>
<organism evidence="3 4">
    <name type="scientific">Methylocystis rosea</name>
    <dbReference type="NCBI Taxonomy" id="173366"/>
    <lineage>
        <taxon>Bacteria</taxon>
        <taxon>Pseudomonadati</taxon>
        <taxon>Pseudomonadota</taxon>
        <taxon>Alphaproteobacteria</taxon>
        <taxon>Hyphomicrobiales</taxon>
        <taxon>Methylocystaceae</taxon>
        <taxon>Methylocystis</taxon>
    </lineage>
</organism>
<evidence type="ECO:0000313" key="3">
    <source>
        <dbReference type="EMBL" id="AZG79019.1"/>
    </source>
</evidence>
<evidence type="ECO:0000256" key="1">
    <source>
        <dbReference type="ARBA" id="ARBA00022801"/>
    </source>
</evidence>
<evidence type="ECO:0000313" key="4">
    <source>
        <dbReference type="Proteomes" id="UP000273982"/>
    </source>
</evidence>
<dbReference type="Proteomes" id="UP000273982">
    <property type="component" value="Plasmid pGW6_2"/>
</dbReference>
<gene>
    <name evidence="3" type="ORF">EHO51_19600</name>
</gene>
<dbReference type="GO" id="GO:0016811">
    <property type="term" value="F:hydrolase activity, acting on carbon-nitrogen (but not peptide) bonds, in linear amides"/>
    <property type="evidence" value="ECO:0007669"/>
    <property type="project" value="TreeGrafter"/>
</dbReference>
<dbReference type="PROSITE" id="PS50263">
    <property type="entry name" value="CN_HYDROLASE"/>
    <property type="match status" value="1"/>
</dbReference>
<evidence type="ECO:0000259" key="2">
    <source>
        <dbReference type="PROSITE" id="PS50263"/>
    </source>
</evidence>
<dbReference type="CDD" id="cd07197">
    <property type="entry name" value="nitrilase"/>
    <property type="match status" value="1"/>
</dbReference>
<reference evidence="3 4" key="1">
    <citation type="submission" date="2018-11" db="EMBL/GenBank/DDBJ databases">
        <title>Genome squencing of methanotrophic bacteria isolated from alkaline groundwater in Korea.</title>
        <authorList>
            <person name="Nguyen L.N."/>
        </authorList>
    </citation>
    <scope>NUCLEOTIDE SEQUENCE [LARGE SCALE GENOMIC DNA]</scope>
    <source>
        <strain evidence="3 4">GW6</strain>
        <plasmid evidence="4">pgw6_2</plasmid>
    </source>
</reference>
<feature type="domain" description="CN hydrolase" evidence="2">
    <location>
        <begin position="1"/>
        <end position="237"/>
    </location>
</feature>
<sequence length="278" mass="29941">MKIAAAQTVVSRNVRANGATIRQMITDAAAEGVQLIVFCEGALSGYAKAQIASPDDWASFDWAAQEAELRDIAALCGQRGITAAVGGAHRLTVTPRPHNSLYVFSPSGALLTRYDKRLLSHSEVSDWYTPGSEPITFAIGGYRFGCAICIESQFPEIFAEYEEMGVDAVLFASYGIPEHFQIAMRAHAGLNCIWIAGATAARKAHECPAGIIGPDGVVSAACPAVAEFGFAVATLDRDNPAYDVPLNKARPWRAKARAGNIYRERSVDDLRSARRGEY</sequence>
<dbReference type="InterPro" id="IPR003010">
    <property type="entry name" value="C-N_Hydrolase"/>
</dbReference>
<dbReference type="Pfam" id="PF00795">
    <property type="entry name" value="CN_hydrolase"/>
    <property type="match status" value="1"/>
</dbReference>
<accession>A0A3G8MAJ5</accession>
<keyword evidence="1 3" id="KW-0378">Hydrolase</keyword>
<dbReference type="AlphaFoldDB" id="A0A3G8MAJ5"/>
<protein>
    <submittedName>
        <fullName evidence="3">Carbon-nitrogen hydrolase family protein</fullName>
    </submittedName>
</protein>
<proteinExistence type="predicted"/>